<dbReference type="AlphaFoldDB" id="A0A8H3ZYA6"/>
<gene>
    <name evidence="1" type="ORF">GQ607_002702</name>
</gene>
<reference evidence="1 2" key="1">
    <citation type="submission" date="2019-12" db="EMBL/GenBank/DDBJ databases">
        <title>A genome sequence resource for the geographically widespread anthracnose pathogen Colletotrichum asianum.</title>
        <authorList>
            <person name="Meng Y."/>
        </authorList>
    </citation>
    <scope>NUCLEOTIDE SEQUENCE [LARGE SCALE GENOMIC DNA]</scope>
    <source>
        <strain evidence="1 2">ICMP 18580</strain>
    </source>
</reference>
<proteinExistence type="predicted"/>
<accession>A0A8H3ZYA6</accession>
<keyword evidence="2" id="KW-1185">Reference proteome</keyword>
<evidence type="ECO:0000313" key="2">
    <source>
        <dbReference type="Proteomes" id="UP000434172"/>
    </source>
</evidence>
<name>A0A8H3ZYA6_9PEZI</name>
<protein>
    <submittedName>
        <fullName evidence="1">Uncharacterized protein</fullName>
    </submittedName>
</protein>
<dbReference type="EMBL" id="WOWK01000009">
    <property type="protein sequence ID" value="KAF0329935.1"/>
    <property type="molecule type" value="Genomic_DNA"/>
</dbReference>
<evidence type="ECO:0000313" key="1">
    <source>
        <dbReference type="EMBL" id="KAF0329935.1"/>
    </source>
</evidence>
<comment type="caution">
    <text evidence="1">The sequence shown here is derived from an EMBL/GenBank/DDBJ whole genome shotgun (WGS) entry which is preliminary data.</text>
</comment>
<dbReference type="Proteomes" id="UP000434172">
    <property type="component" value="Unassembled WGS sequence"/>
</dbReference>
<organism evidence="1 2">
    <name type="scientific">Colletotrichum asianum</name>
    <dbReference type="NCBI Taxonomy" id="702518"/>
    <lineage>
        <taxon>Eukaryota</taxon>
        <taxon>Fungi</taxon>
        <taxon>Dikarya</taxon>
        <taxon>Ascomycota</taxon>
        <taxon>Pezizomycotina</taxon>
        <taxon>Sordariomycetes</taxon>
        <taxon>Hypocreomycetidae</taxon>
        <taxon>Glomerellales</taxon>
        <taxon>Glomerellaceae</taxon>
        <taxon>Colletotrichum</taxon>
        <taxon>Colletotrichum gloeosporioides species complex</taxon>
    </lineage>
</organism>
<sequence length="36" mass="4472">MRLGGLLLLFFCFFWWRRQGVWISYFWGLLFMQVPG</sequence>